<dbReference type="SMART" id="SM00349">
    <property type="entry name" value="KRAB"/>
    <property type="match status" value="1"/>
</dbReference>
<dbReference type="Pfam" id="PF01352">
    <property type="entry name" value="KRAB"/>
    <property type="match status" value="1"/>
</dbReference>
<dbReference type="AlphaFoldDB" id="A0A8D0CF09"/>
<dbReference type="CDD" id="cd07765">
    <property type="entry name" value="KRAB_A-box"/>
    <property type="match status" value="1"/>
</dbReference>
<reference evidence="2" key="2">
    <citation type="submission" date="2025-09" db="UniProtKB">
        <authorList>
            <consortium name="Ensembl"/>
        </authorList>
    </citation>
    <scope>IDENTIFICATION</scope>
</reference>
<keyword evidence="3" id="KW-1185">Reference proteome</keyword>
<dbReference type="PROSITE" id="PS50805">
    <property type="entry name" value="KRAB"/>
    <property type="match status" value="1"/>
</dbReference>
<proteinExistence type="predicted"/>
<dbReference type="InterPro" id="IPR036051">
    <property type="entry name" value="KRAB_dom_sf"/>
</dbReference>
<name>A0A8D0CF09_SALMN</name>
<dbReference type="GO" id="GO:0006355">
    <property type="term" value="P:regulation of DNA-templated transcription"/>
    <property type="evidence" value="ECO:0007669"/>
    <property type="project" value="InterPro"/>
</dbReference>
<dbReference type="PANTHER" id="PTHR23232">
    <property type="entry name" value="KRAB DOMAIN C2H2 ZINC FINGER"/>
    <property type="match status" value="1"/>
</dbReference>
<dbReference type="PANTHER" id="PTHR23232:SF142">
    <property type="entry name" value="GASTRULA ZINC FINGER PROTEIN XLCGF57.1-LIKE-RELATED"/>
    <property type="match status" value="1"/>
</dbReference>
<feature type="domain" description="KRAB" evidence="1">
    <location>
        <begin position="12"/>
        <end position="83"/>
    </location>
</feature>
<dbReference type="GeneTree" id="ENSGT00940000162000"/>
<sequence length="153" mass="17181">SNLGLCGYKQLVTFEDVAVYFTEDQGALLDPHQRILYREVMLENYGNVVSLGFSFTKPDLICQLEQGKEPWQPNFKEEKQGFSGNTGETSPISTVSSLIDKIQRRLCFWNLHPSVYQAGGMKEPRGISYWGDAGRIICGSCTSQPKRSQESCC</sequence>
<dbReference type="Ensembl" id="ENSSMRT00000024293.1">
    <property type="protein sequence ID" value="ENSSMRP00000020732.1"/>
    <property type="gene ID" value="ENSSMRG00000016129.1"/>
</dbReference>
<evidence type="ECO:0000313" key="3">
    <source>
        <dbReference type="Proteomes" id="UP000694421"/>
    </source>
</evidence>
<dbReference type="SUPFAM" id="SSF109640">
    <property type="entry name" value="KRAB domain (Kruppel-associated box)"/>
    <property type="match status" value="1"/>
</dbReference>
<dbReference type="InterPro" id="IPR050169">
    <property type="entry name" value="Krueppel_C2H2_ZnF"/>
</dbReference>
<dbReference type="InterPro" id="IPR001909">
    <property type="entry name" value="KRAB"/>
</dbReference>
<reference evidence="2" key="1">
    <citation type="submission" date="2025-08" db="UniProtKB">
        <authorList>
            <consortium name="Ensembl"/>
        </authorList>
    </citation>
    <scope>IDENTIFICATION</scope>
</reference>
<organism evidence="2 3">
    <name type="scientific">Salvator merianae</name>
    <name type="common">Argentine black and white tegu</name>
    <name type="synonym">Tupinambis merianae</name>
    <dbReference type="NCBI Taxonomy" id="96440"/>
    <lineage>
        <taxon>Eukaryota</taxon>
        <taxon>Metazoa</taxon>
        <taxon>Chordata</taxon>
        <taxon>Craniata</taxon>
        <taxon>Vertebrata</taxon>
        <taxon>Euteleostomi</taxon>
        <taxon>Lepidosauria</taxon>
        <taxon>Squamata</taxon>
        <taxon>Bifurcata</taxon>
        <taxon>Unidentata</taxon>
        <taxon>Episquamata</taxon>
        <taxon>Laterata</taxon>
        <taxon>Teiioidea</taxon>
        <taxon>Teiidae</taxon>
        <taxon>Salvator</taxon>
    </lineage>
</organism>
<dbReference type="Gene3D" id="6.10.140.140">
    <property type="match status" value="1"/>
</dbReference>
<protein>
    <recommendedName>
        <fullName evidence="1">KRAB domain-containing protein</fullName>
    </recommendedName>
</protein>
<evidence type="ECO:0000313" key="2">
    <source>
        <dbReference type="Ensembl" id="ENSSMRP00000020732.1"/>
    </source>
</evidence>
<evidence type="ECO:0000259" key="1">
    <source>
        <dbReference type="PROSITE" id="PS50805"/>
    </source>
</evidence>
<accession>A0A8D0CF09</accession>
<dbReference type="Proteomes" id="UP000694421">
    <property type="component" value="Unplaced"/>
</dbReference>